<dbReference type="Gene3D" id="1.10.260.40">
    <property type="entry name" value="lambda repressor-like DNA-binding domains"/>
    <property type="match status" value="2"/>
</dbReference>
<dbReference type="EMBL" id="CP035108">
    <property type="protein sequence ID" value="QAR34134.1"/>
    <property type="molecule type" value="Genomic_DNA"/>
</dbReference>
<dbReference type="KEGG" id="gtl:EP073_12185"/>
<keyword evidence="4" id="KW-1185">Reference proteome</keyword>
<dbReference type="Pfam" id="PF12844">
    <property type="entry name" value="HTH_19"/>
    <property type="match status" value="1"/>
</dbReference>
<dbReference type="PANTHER" id="PTHR46558:SF11">
    <property type="entry name" value="HTH-TYPE TRANSCRIPTIONAL REGULATOR XRE"/>
    <property type="match status" value="1"/>
</dbReference>
<dbReference type="OrthoDB" id="9782118at2"/>
<dbReference type="RefSeq" id="WP_128467439.1">
    <property type="nucleotide sequence ID" value="NZ_CP035108.1"/>
</dbReference>
<organism evidence="3 4">
    <name type="scientific">Geovibrio thiophilus</name>
    <dbReference type="NCBI Taxonomy" id="139438"/>
    <lineage>
        <taxon>Bacteria</taxon>
        <taxon>Pseudomonadati</taxon>
        <taxon>Deferribacterota</taxon>
        <taxon>Deferribacteres</taxon>
        <taxon>Deferribacterales</taxon>
        <taxon>Geovibrionaceae</taxon>
        <taxon>Geovibrio</taxon>
    </lineage>
</organism>
<accession>A0A410K155</accession>
<proteinExistence type="predicted"/>
<feature type="domain" description="HTH cro/C1-type" evidence="2">
    <location>
        <begin position="6"/>
        <end position="60"/>
    </location>
</feature>
<dbReference type="Pfam" id="PF01381">
    <property type="entry name" value="HTH_3"/>
    <property type="match status" value="1"/>
</dbReference>
<protein>
    <submittedName>
        <fullName evidence="3">Helix-turn-helix domain-containing protein</fullName>
    </submittedName>
</protein>
<evidence type="ECO:0000313" key="3">
    <source>
        <dbReference type="EMBL" id="QAR34134.1"/>
    </source>
</evidence>
<dbReference type="PANTHER" id="PTHR46558">
    <property type="entry name" value="TRACRIPTIONAL REGULATORY PROTEIN-RELATED-RELATED"/>
    <property type="match status" value="1"/>
</dbReference>
<dbReference type="PROSITE" id="PS50943">
    <property type="entry name" value="HTH_CROC1"/>
    <property type="match status" value="2"/>
</dbReference>
<reference evidence="3 4" key="1">
    <citation type="submission" date="2019-01" db="EMBL/GenBank/DDBJ databases">
        <title>Geovibrio thiophilus DSM 11263, complete genome.</title>
        <authorList>
            <person name="Spring S."/>
            <person name="Bunk B."/>
            <person name="Sproer C."/>
        </authorList>
    </citation>
    <scope>NUCLEOTIDE SEQUENCE [LARGE SCALE GENOMIC DNA]</scope>
    <source>
        <strain evidence="3 4">DSM 11263</strain>
    </source>
</reference>
<keyword evidence="1" id="KW-0238">DNA-binding</keyword>
<dbReference type="InterPro" id="IPR010982">
    <property type="entry name" value="Lambda_DNA-bd_dom_sf"/>
</dbReference>
<gene>
    <name evidence="3" type="ORF">EP073_12185</name>
</gene>
<dbReference type="AlphaFoldDB" id="A0A410K155"/>
<sequence length="269" mass="30509">MIGEKLRRLIKRKGIKQVEVCRAVGLSPSRLSNYLSGSREPDLETLSKIARFLEVKLDYFAFGDSIKNTKEIGERIKKIREMRGLTKKDLSDSTGYDLTFFAALELGHGEFERETIETISQILKYGADELIGTNEQNTEALSAVMENEVVDYFPASPETQYHLDDIASGRTEALKTPFWTVVTDGRFAPKINENELVFVEKIIGFPEDRESVLFASEGTLRLMRCFEYHDSVLLAPESKAGEPISLNKSEEMKPGSRCYKIHWIAKKPD</sequence>
<dbReference type="GO" id="GO:0003677">
    <property type="term" value="F:DNA binding"/>
    <property type="evidence" value="ECO:0007669"/>
    <property type="project" value="UniProtKB-KW"/>
</dbReference>
<evidence type="ECO:0000259" key="2">
    <source>
        <dbReference type="PROSITE" id="PS50943"/>
    </source>
</evidence>
<evidence type="ECO:0000313" key="4">
    <source>
        <dbReference type="Proteomes" id="UP000287502"/>
    </source>
</evidence>
<dbReference type="SMART" id="SM00530">
    <property type="entry name" value="HTH_XRE"/>
    <property type="match status" value="2"/>
</dbReference>
<dbReference type="InterPro" id="IPR001387">
    <property type="entry name" value="Cro/C1-type_HTH"/>
</dbReference>
<evidence type="ECO:0000256" key="1">
    <source>
        <dbReference type="ARBA" id="ARBA00023125"/>
    </source>
</evidence>
<feature type="domain" description="HTH cro/C1-type" evidence="2">
    <location>
        <begin position="76"/>
        <end position="130"/>
    </location>
</feature>
<dbReference type="Proteomes" id="UP000287502">
    <property type="component" value="Chromosome"/>
</dbReference>
<name>A0A410K155_9BACT</name>
<dbReference type="SUPFAM" id="SSF47413">
    <property type="entry name" value="lambda repressor-like DNA-binding domains"/>
    <property type="match status" value="2"/>
</dbReference>
<dbReference type="CDD" id="cd00093">
    <property type="entry name" value="HTH_XRE"/>
    <property type="match status" value="2"/>
</dbReference>